<keyword evidence="21" id="KW-1185">Reference proteome</keyword>
<comment type="caution">
    <text evidence="20">The sequence shown here is derived from an EMBL/GenBank/DDBJ whole genome shotgun (WGS) entry which is preliminary data.</text>
</comment>
<evidence type="ECO:0000256" key="7">
    <source>
        <dbReference type="ARBA" id="ARBA00022640"/>
    </source>
</evidence>
<evidence type="ECO:0000256" key="14">
    <source>
        <dbReference type="ARBA" id="ARBA00049187"/>
    </source>
</evidence>
<organism evidence="20 21">
    <name type="scientific">Camellia sinensis var. sinensis</name>
    <name type="common">China tea</name>
    <dbReference type="NCBI Taxonomy" id="542762"/>
    <lineage>
        <taxon>Eukaryota</taxon>
        <taxon>Viridiplantae</taxon>
        <taxon>Streptophyta</taxon>
        <taxon>Embryophyta</taxon>
        <taxon>Tracheophyta</taxon>
        <taxon>Spermatophyta</taxon>
        <taxon>Magnoliopsida</taxon>
        <taxon>eudicotyledons</taxon>
        <taxon>Gunneridae</taxon>
        <taxon>Pentapetalae</taxon>
        <taxon>asterids</taxon>
        <taxon>Ericales</taxon>
        <taxon>Theaceae</taxon>
        <taxon>Camellia</taxon>
    </lineage>
</organism>
<feature type="domain" description="Pyridine nucleotide-disulphide oxidoreductase dimerisation" evidence="18">
    <location>
        <begin position="557"/>
        <end position="668"/>
    </location>
</feature>
<dbReference type="PRINTS" id="PR00411">
    <property type="entry name" value="PNDRDTASEI"/>
</dbReference>
<name>A0A4S4EW97_CAMSN</name>
<evidence type="ECO:0000256" key="8">
    <source>
        <dbReference type="ARBA" id="ARBA00022827"/>
    </source>
</evidence>
<sequence length="803" mass="87617">MNSANDLSAWFHSSHHSARRAIDPPRTCITSALEQRWTNLGHCPDLQYPPYKYQRHLITGVILQLLERYLHTQPRAPSKMVTPLQHQQNSKQVKPSRTLSLCLLIGSDRTVVADNIFFAGSGSLVPRSLRFCGFRREVFGLRSSNSARLVAKQRNLNKVSASLSGNGSPSKGFDYDLVIIGAGVGGHGAALHAVEKGLKTAIIEGDVVGGTCVNRGCVPSKALLAVSGRMRELQNEQHMKAFGLQVAAAGYDRQAVADHASNLASKIRSNLTNSMKALGVDILTGVGTILGPQKVKYGADNVITAKDIIIATGSVPLVPKGIEVDGKTVITSDHALKLESVPEWIAIIGSGYIGLEFSDVYTALGSEVTFVEALDQLMPGFDPEIGKLAQRVLVNPRKIDYHTGVFASKITPAKDGKPVMIELIDAKTKEPKDTLEVDAALIATGRAPHTKGLGLENINVETQRGFVPVDERMRVIDANGKLVPNLYCIGDANGKMMLAHAASAQGISGNNLILYFINHIVFVVQLYIDLYDLWHCFLNIVVEQVCGKDHVLNHLSIPAACFTHPEISMVGLTEPQAREKAEKEGFEVSVAKTSFKANTKALAENEGEGLAKLIYRPDNGEILGVHIFGLHAADLIHEASNAIALGTRIQDIRYAVHAHPTLSEVLDELFKSAKVRRKASLGPELRYSVILHCSTLNIIKLQQSIPPTSSIRLLEIFFNSSNHGLSLGFENTDVLSYTRVIQLFEASTSLKPAFASLISDLIHAGLCLELHLKLLLLKLFVEVESPLLEHQRMPKRRRRCSLI</sequence>
<dbReference type="SUPFAM" id="SSF55424">
    <property type="entry name" value="FAD/NAD-linked reductases, dimerisation (C-terminal) domain"/>
    <property type="match status" value="1"/>
</dbReference>
<dbReference type="FunFam" id="3.50.50.60:FF:000043">
    <property type="entry name" value="Putative dihydrolipoyl dehydrogenase"/>
    <property type="match status" value="1"/>
</dbReference>
<dbReference type="PROSITE" id="PS00076">
    <property type="entry name" value="PYRIDINE_REDOX_1"/>
    <property type="match status" value="1"/>
</dbReference>
<keyword evidence="12" id="KW-1015">Disulfide bond</keyword>
<dbReference type="PANTHER" id="PTHR22912">
    <property type="entry name" value="DISULFIDE OXIDOREDUCTASE"/>
    <property type="match status" value="1"/>
</dbReference>
<reference evidence="20 21" key="1">
    <citation type="journal article" date="2018" name="Proc. Natl. Acad. Sci. U.S.A.">
        <title>Draft genome sequence of Camellia sinensis var. sinensis provides insights into the evolution of the tea genome and tea quality.</title>
        <authorList>
            <person name="Wei C."/>
            <person name="Yang H."/>
            <person name="Wang S."/>
            <person name="Zhao J."/>
            <person name="Liu C."/>
            <person name="Gao L."/>
            <person name="Xia E."/>
            <person name="Lu Y."/>
            <person name="Tai Y."/>
            <person name="She G."/>
            <person name="Sun J."/>
            <person name="Cao H."/>
            <person name="Tong W."/>
            <person name="Gao Q."/>
            <person name="Li Y."/>
            <person name="Deng W."/>
            <person name="Jiang X."/>
            <person name="Wang W."/>
            <person name="Chen Q."/>
            <person name="Zhang S."/>
            <person name="Li H."/>
            <person name="Wu J."/>
            <person name="Wang P."/>
            <person name="Li P."/>
            <person name="Shi C."/>
            <person name="Zheng F."/>
            <person name="Jian J."/>
            <person name="Huang B."/>
            <person name="Shan D."/>
            <person name="Shi M."/>
            <person name="Fang C."/>
            <person name="Yue Y."/>
            <person name="Li F."/>
            <person name="Li D."/>
            <person name="Wei S."/>
            <person name="Han B."/>
            <person name="Jiang C."/>
            <person name="Yin Y."/>
            <person name="Xia T."/>
            <person name="Zhang Z."/>
            <person name="Bennetzen J.L."/>
            <person name="Zhao S."/>
            <person name="Wan X."/>
        </authorList>
    </citation>
    <scope>NUCLEOTIDE SEQUENCE [LARGE SCALE GENOMIC DNA]</scope>
    <source>
        <strain evidence="21">cv. Shuchazao</strain>
        <tissue evidence="20">Leaf</tissue>
    </source>
</reference>
<evidence type="ECO:0000256" key="11">
    <source>
        <dbReference type="ARBA" id="ARBA00023027"/>
    </source>
</evidence>
<evidence type="ECO:0000256" key="10">
    <source>
        <dbReference type="ARBA" id="ARBA00023002"/>
    </source>
</evidence>
<evidence type="ECO:0000256" key="6">
    <source>
        <dbReference type="ARBA" id="ARBA00022630"/>
    </source>
</evidence>
<dbReference type="GO" id="GO:0009570">
    <property type="term" value="C:chloroplast stroma"/>
    <property type="evidence" value="ECO:0007669"/>
    <property type="project" value="UniProtKB-SubCell"/>
</dbReference>
<dbReference type="STRING" id="542762.A0A4S4EW97"/>
<keyword evidence="7" id="KW-0934">Plastid</keyword>
<keyword evidence="13 17" id="KW-0676">Redox-active center</keyword>
<dbReference type="Pfam" id="PF02852">
    <property type="entry name" value="Pyr_redox_dim"/>
    <property type="match status" value="1"/>
</dbReference>
<dbReference type="InterPro" id="IPR016156">
    <property type="entry name" value="FAD/NAD-linked_Rdtase_dimer_sf"/>
</dbReference>
<dbReference type="GO" id="GO:0046685">
    <property type="term" value="P:response to arsenic-containing substance"/>
    <property type="evidence" value="ECO:0007669"/>
    <property type="project" value="UniProtKB-ARBA"/>
</dbReference>
<evidence type="ECO:0000256" key="16">
    <source>
        <dbReference type="ARBA" id="ARBA00065519"/>
    </source>
</evidence>
<evidence type="ECO:0000259" key="18">
    <source>
        <dbReference type="Pfam" id="PF02852"/>
    </source>
</evidence>
<dbReference type="EMBL" id="SDRB02001465">
    <property type="protein sequence ID" value="THG21263.1"/>
    <property type="molecule type" value="Genomic_DNA"/>
</dbReference>
<dbReference type="Pfam" id="PF07992">
    <property type="entry name" value="Pyr_redox_2"/>
    <property type="match status" value="1"/>
</dbReference>
<keyword evidence="9" id="KW-0809">Transit peptide</keyword>
<dbReference type="InterPro" id="IPR050151">
    <property type="entry name" value="Class-I_Pyr_Nuc-Dis_Oxidored"/>
</dbReference>
<keyword evidence="11" id="KW-0520">NAD</keyword>
<dbReference type="SUPFAM" id="SSF51905">
    <property type="entry name" value="FAD/NAD(P)-binding domain"/>
    <property type="match status" value="1"/>
</dbReference>
<keyword evidence="10 17" id="KW-0560">Oxidoreductase</keyword>
<evidence type="ECO:0000313" key="21">
    <source>
        <dbReference type="Proteomes" id="UP000306102"/>
    </source>
</evidence>
<dbReference type="GO" id="GO:0004148">
    <property type="term" value="F:dihydrolipoyl dehydrogenase (NADH) activity"/>
    <property type="evidence" value="ECO:0007669"/>
    <property type="project" value="UniProtKB-EC"/>
</dbReference>
<comment type="function">
    <text evidence="15">Lipoamide dehydrogenase is a component of the plastidial pyruvate dehydrogenase complex (PDC).</text>
</comment>
<evidence type="ECO:0000313" key="20">
    <source>
        <dbReference type="EMBL" id="THG21263.1"/>
    </source>
</evidence>
<comment type="subcellular location">
    <subcellularLocation>
        <location evidence="2">Plastid</location>
        <location evidence="2">Chloroplast stroma</location>
    </subcellularLocation>
</comment>
<keyword evidence="6 17" id="KW-0285">Flavoprotein</keyword>
<proteinExistence type="inferred from homology"/>
<evidence type="ECO:0000256" key="12">
    <source>
        <dbReference type="ARBA" id="ARBA00023157"/>
    </source>
</evidence>
<evidence type="ECO:0000256" key="15">
    <source>
        <dbReference type="ARBA" id="ARBA00059226"/>
    </source>
</evidence>
<dbReference type="InterPro" id="IPR004099">
    <property type="entry name" value="Pyr_nucl-diS_OxRdtase_dimer"/>
</dbReference>
<dbReference type="GO" id="GO:0006103">
    <property type="term" value="P:2-oxoglutarate metabolic process"/>
    <property type="evidence" value="ECO:0007669"/>
    <property type="project" value="TreeGrafter"/>
</dbReference>
<comment type="subunit">
    <text evidence="16">Homodimer. Part of the plastidial pyruvate dehydrogenase complex (PDC) containing multiple copies of three enzymatic components: pyruvate dehydrogenase (E1), dihydrolipoamide acetyltransferase (E2) and lipoamide dehydrogenase (E3).</text>
</comment>
<dbReference type="InterPro" id="IPR036188">
    <property type="entry name" value="FAD/NAD-bd_sf"/>
</dbReference>
<comment type="similarity">
    <text evidence="3 17">Belongs to the class-I pyridine nucleotide-disulfide oxidoreductase family.</text>
</comment>
<gene>
    <name evidence="20" type="ORF">TEA_019649</name>
</gene>
<evidence type="ECO:0000256" key="2">
    <source>
        <dbReference type="ARBA" id="ARBA00004470"/>
    </source>
</evidence>
<dbReference type="GO" id="GO:0045252">
    <property type="term" value="C:oxoglutarate dehydrogenase complex"/>
    <property type="evidence" value="ECO:0007669"/>
    <property type="project" value="TreeGrafter"/>
</dbReference>
<dbReference type="Proteomes" id="UP000306102">
    <property type="component" value="Unassembled WGS sequence"/>
</dbReference>
<dbReference type="InterPro" id="IPR023753">
    <property type="entry name" value="FAD/NAD-binding_dom"/>
</dbReference>
<evidence type="ECO:0000256" key="13">
    <source>
        <dbReference type="ARBA" id="ARBA00023284"/>
    </source>
</evidence>
<evidence type="ECO:0000256" key="3">
    <source>
        <dbReference type="ARBA" id="ARBA00007532"/>
    </source>
</evidence>
<dbReference type="PANTHER" id="PTHR22912:SF151">
    <property type="entry name" value="DIHYDROLIPOYL DEHYDROGENASE, MITOCHONDRIAL"/>
    <property type="match status" value="1"/>
</dbReference>
<evidence type="ECO:0000256" key="1">
    <source>
        <dbReference type="ARBA" id="ARBA00001974"/>
    </source>
</evidence>
<dbReference type="Gene3D" id="3.50.50.60">
    <property type="entry name" value="FAD/NAD(P)-binding domain"/>
    <property type="match status" value="2"/>
</dbReference>
<dbReference type="InterPro" id="IPR012999">
    <property type="entry name" value="Pyr_OxRdtase_I_AS"/>
</dbReference>
<dbReference type="EC" id="1.8.1.4" evidence="4"/>
<evidence type="ECO:0000256" key="4">
    <source>
        <dbReference type="ARBA" id="ARBA00012608"/>
    </source>
</evidence>
<protein>
    <recommendedName>
        <fullName evidence="4">dihydrolipoyl dehydrogenase</fullName>
        <ecNumber evidence="4">1.8.1.4</ecNumber>
    </recommendedName>
</protein>
<comment type="cofactor">
    <cofactor evidence="1">
        <name>FAD</name>
        <dbReference type="ChEBI" id="CHEBI:57692"/>
    </cofactor>
</comment>
<dbReference type="GO" id="GO:0050660">
    <property type="term" value="F:flavin adenine dinucleotide binding"/>
    <property type="evidence" value="ECO:0007669"/>
    <property type="project" value="TreeGrafter"/>
</dbReference>
<keyword evidence="5" id="KW-0150">Chloroplast</keyword>
<evidence type="ECO:0000256" key="5">
    <source>
        <dbReference type="ARBA" id="ARBA00022528"/>
    </source>
</evidence>
<feature type="domain" description="FAD/NAD(P)-binding" evidence="19">
    <location>
        <begin position="175"/>
        <end position="506"/>
    </location>
</feature>
<dbReference type="Gene3D" id="3.30.390.30">
    <property type="match status" value="1"/>
</dbReference>
<keyword evidence="8 17" id="KW-0274">FAD</keyword>
<dbReference type="AlphaFoldDB" id="A0A4S4EW97"/>
<dbReference type="GO" id="GO:0005739">
    <property type="term" value="C:mitochondrion"/>
    <property type="evidence" value="ECO:0007669"/>
    <property type="project" value="TreeGrafter"/>
</dbReference>
<evidence type="ECO:0000259" key="19">
    <source>
        <dbReference type="Pfam" id="PF07992"/>
    </source>
</evidence>
<evidence type="ECO:0000256" key="17">
    <source>
        <dbReference type="RuleBase" id="RU003691"/>
    </source>
</evidence>
<evidence type="ECO:0000256" key="9">
    <source>
        <dbReference type="ARBA" id="ARBA00022946"/>
    </source>
</evidence>
<dbReference type="PRINTS" id="PR00368">
    <property type="entry name" value="FADPNR"/>
</dbReference>
<comment type="catalytic activity">
    <reaction evidence="14">
        <text>N(6)-[(R)-dihydrolipoyl]-L-lysyl-[protein] + NAD(+) = N(6)-[(R)-lipoyl]-L-lysyl-[protein] + NADH + H(+)</text>
        <dbReference type="Rhea" id="RHEA:15045"/>
        <dbReference type="Rhea" id="RHEA-COMP:10474"/>
        <dbReference type="Rhea" id="RHEA-COMP:10475"/>
        <dbReference type="ChEBI" id="CHEBI:15378"/>
        <dbReference type="ChEBI" id="CHEBI:57540"/>
        <dbReference type="ChEBI" id="CHEBI:57945"/>
        <dbReference type="ChEBI" id="CHEBI:83099"/>
        <dbReference type="ChEBI" id="CHEBI:83100"/>
        <dbReference type="EC" id="1.8.1.4"/>
    </reaction>
</comment>
<accession>A0A4S4EW97</accession>
<dbReference type="FunFam" id="3.30.390.30:FF:000001">
    <property type="entry name" value="Dihydrolipoyl dehydrogenase"/>
    <property type="match status" value="1"/>
</dbReference>